<dbReference type="InterPro" id="IPR044281">
    <property type="entry name" value="IMP4/RPF1"/>
</dbReference>
<dbReference type="EMBL" id="CM000780">
    <property type="protein sequence ID" value="AQK55147.1"/>
    <property type="molecule type" value="Genomic_DNA"/>
</dbReference>
<dbReference type="InParanoid" id="A0A1D6Q9V5"/>
<name>A0A1D6Q9V5_MAIZE</name>
<dbReference type="PROSITE" id="PS50833">
    <property type="entry name" value="BRIX"/>
    <property type="match status" value="1"/>
</dbReference>
<dbReference type="AlphaFoldDB" id="A0A1D6Q9V5"/>
<dbReference type="PANTHER" id="PTHR22734:SF3">
    <property type="entry name" value="RIBOSOME PRODUCTION FACTOR 1"/>
    <property type="match status" value="1"/>
</dbReference>
<evidence type="ECO:0000313" key="1">
    <source>
        <dbReference type="EMBL" id="AQK55147.1"/>
    </source>
</evidence>
<dbReference type="STRING" id="4577.A0A1D6Q9V5"/>
<dbReference type="InterPro" id="IPR007109">
    <property type="entry name" value="Brix"/>
</dbReference>
<proteinExistence type="predicted"/>
<sequence>MNSRKLWNMQRIGISPHLLLSTQIEGSLMLYLSWGCLMAYCTFQTIQTCSSEGHKGTISVVYNSRSFLMVNNPDLWEMRSDQFGHEPLVSYRIVEVGIEIFCAYHKYGKLMNHGNPTSHKPELVLNNFTTRLGHRVGRMIQSLFPQDPNFHGRRVVTFHNQRDYILFRHHSKPRTVGGGGTGMWASLHPQAAHLAAAWDLRHEERGVRVGSQAGYGYEQAEILPVMDLRSRRTLIVSSCDGFARFVRLFLFRRRGSKVAVTHPIQEVDG</sequence>
<reference evidence="1" key="1">
    <citation type="submission" date="2015-12" db="EMBL/GenBank/DDBJ databases">
        <title>Update maize B73 reference genome by single molecule sequencing technologies.</title>
        <authorList>
            <consortium name="Maize Genome Sequencing Project"/>
            <person name="Ware D."/>
        </authorList>
    </citation>
    <scope>NUCLEOTIDE SEQUENCE</scope>
    <source>
        <tissue evidence="1">Seedling</tissue>
    </source>
</reference>
<dbReference type="GO" id="GO:0006364">
    <property type="term" value="P:rRNA processing"/>
    <property type="evidence" value="ECO:0007669"/>
    <property type="project" value="InterPro"/>
</dbReference>
<protein>
    <submittedName>
        <fullName evidence="1">Ribosomal RNA processing Brix domain protein</fullName>
    </submittedName>
</protein>
<accession>A0A1D6Q9V5</accession>
<gene>
    <name evidence="1" type="ORF">ZEAMMB73_Zm00001d051801</name>
</gene>
<dbReference type="Pfam" id="PF04427">
    <property type="entry name" value="Brix"/>
    <property type="match status" value="1"/>
</dbReference>
<dbReference type="GO" id="GO:0042134">
    <property type="term" value="F:rRNA primary transcript binding"/>
    <property type="evidence" value="ECO:0007669"/>
    <property type="project" value="InterPro"/>
</dbReference>
<dbReference type="Gene3D" id="3.40.50.10480">
    <property type="entry name" value="Probable brix-domain ribosomal biogenesis protein"/>
    <property type="match status" value="1"/>
</dbReference>
<dbReference type="SUPFAM" id="SSF52954">
    <property type="entry name" value="Class II aaRS ABD-related"/>
    <property type="match status" value="1"/>
</dbReference>
<dbReference type="ExpressionAtlas" id="A0A1D6Q9V5">
    <property type="expression patterns" value="baseline and differential"/>
</dbReference>
<dbReference type="PANTHER" id="PTHR22734">
    <property type="entry name" value="U3 SMALL NUCLEOLAR RIBONUCLEOPROTEIN PROTEIN IMP4"/>
    <property type="match status" value="1"/>
</dbReference>
<organism evidence="1">
    <name type="scientific">Zea mays</name>
    <name type="common">Maize</name>
    <dbReference type="NCBI Taxonomy" id="4577"/>
    <lineage>
        <taxon>Eukaryota</taxon>
        <taxon>Viridiplantae</taxon>
        <taxon>Streptophyta</taxon>
        <taxon>Embryophyta</taxon>
        <taxon>Tracheophyta</taxon>
        <taxon>Spermatophyta</taxon>
        <taxon>Magnoliopsida</taxon>
        <taxon>Liliopsida</taxon>
        <taxon>Poales</taxon>
        <taxon>Poaceae</taxon>
        <taxon>PACMAD clade</taxon>
        <taxon>Panicoideae</taxon>
        <taxon>Andropogonodae</taxon>
        <taxon>Andropogoneae</taxon>
        <taxon>Tripsacinae</taxon>
        <taxon>Zea</taxon>
    </lineage>
</organism>